<feature type="compositionally biased region" description="Basic and acidic residues" evidence="9">
    <location>
        <begin position="1183"/>
        <end position="1192"/>
    </location>
</feature>
<dbReference type="Proteomes" id="UP000192223">
    <property type="component" value="Unplaced"/>
</dbReference>
<feature type="compositionally biased region" description="Polar residues" evidence="9">
    <location>
        <begin position="1999"/>
        <end position="2021"/>
    </location>
</feature>
<feature type="region of interest" description="Disordered" evidence="9">
    <location>
        <begin position="642"/>
        <end position="791"/>
    </location>
</feature>
<feature type="compositionally biased region" description="Basic and acidic residues" evidence="9">
    <location>
        <begin position="988"/>
        <end position="1023"/>
    </location>
</feature>
<accession>A0A1W4X4C9</accession>
<feature type="compositionally biased region" description="Low complexity" evidence="9">
    <location>
        <begin position="1964"/>
        <end position="1976"/>
    </location>
</feature>
<feature type="region of interest" description="Disordered" evidence="9">
    <location>
        <begin position="1560"/>
        <end position="1579"/>
    </location>
</feature>
<feature type="region of interest" description="Disordered" evidence="9">
    <location>
        <begin position="2110"/>
        <end position="2180"/>
    </location>
</feature>
<reference evidence="13" key="1">
    <citation type="submission" date="2025-08" db="UniProtKB">
        <authorList>
            <consortium name="RefSeq"/>
        </authorList>
    </citation>
    <scope>IDENTIFICATION</scope>
    <source>
        <tissue evidence="13">Entire body</tissue>
    </source>
</reference>
<dbReference type="CDD" id="cd15573">
    <property type="entry name" value="PHD_JADE"/>
    <property type="match status" value="1"/>
</dbReference>
<feature type="domain" description="PHD-type" evidence="10">
    <location>
        <begin position="227"/>
        <end position="277"/>
    </location>
</feature>
<name>A0A1W4X4C9_AGRPL</name>
<proteinExistence type="inferred from homology"/>
<dbReference type="PROSITE" id="PS50016">
    <property type="entry name" value="ZF_PHD_2"/>
    <property type="match status" value="1"/>
</dbReference>
<feature type="compositionally biased region" description="Basic and acidic residues" evidence="9">
    <location>
        <begin position="2656"/>
        <end position="2665"/>
    </location>
</feature>
<feature type="compositionally biased region" description="Basic residues" evidence="9">
    <location>
        <begin position="2053"/>
        <end position="2063"/>
    </location>
</feature>
<dbReference type="SMART" id="SM00249">
    <property type="entry name" value="PHD"/>
    <property type="match status" value="2"/>
</dbReference>
<dbReference type="KEGG" id="apln:108738317"/>
<evidence type="ECO:0000313" key="12">
    <source>
        <dbReference type="Proteomes" id="UP000192223"/>
    </source>
</evidence>
<dbReference type="InterPro" id="IPR019787">
    <property type="entry name" value="Znf_PHD-finger"/>
</dbReference>
<gene>
    <name evidence="13" type="primary">LOC108738317</name>
</gene>
<dbReference type="GeneID" id="108738317"/>
<dbReference type="InterPro" id="IPR011011">
    <property type="entry name" value="Znf_FYVE_PHD"/>
</dbReference>
<feature type="compositionally biased region" description="Polar residues" evidence="9">
    <location>
        <begin position="2169"/>
        <end position="2180"/>
    </location>
</feature>
<feature type="region of interest" description="Disordered" evidence="9">
    <location>
        <begin position="2429"/>
        <end position="2469"/>
    </location>
</feature>
<feature type="compositionally biased region" description="Polar residues" evidence="9">
    <location>
        <begin position="2065"/>
        <end position="2078"/>
    </location>
</feature>
<evidence type="ECO:0000259" key="11">
    <source>
        <dbReference type="PROSITE" id="PS51805"/>
    </source>
</evidence>
<dbReference type="PANTHER" id="PTHR13793">
    <property type="entry name" value="PHD FINGER PROTEINS"/>
    <property type="match status" value="1"/>
</dbReference>
<dbReference type="SUPFAM" id="SSF57903">
    <property type="entry name" value="FYVE/PHD zinc finger"/>
    <property type="match status" value="1"/>
</dbReference>
<dbReference type="InterPro" id="IPR034732">
    <property type="entry name" value="EPHD"/>
</dbReference>
<keyword evidence="2" id="KW-0677">Repeat</keyword>
<keyword evidence="3 8" id="KW-0863">Zinc-finger</keyword>
<feature type="region of interest" description="Disordered" evidence="9">
    <location>
        <begin position="1925"/>
        <end position="2078"/>
    </location>
</feature>
<feature type="compositionally biased region" description="Basic and acidic residues" evidence="9">
    <location>
        <begin position="656"/>
        <end position="677"/>
    </location>
</feature>
<dbReference type="RefSeq" id="XP_018327190.1">
    <property type="nucleotide sequence ID" value="XM_018471688.2"/>
</dbReference>
<feature type="region of interest" description="Disordered" evidence="9">
    <location>
        <begin position="2637"/>
        <end position="2699"/>
    </location>
</feature>
<feature type="compositionally biased region" description="Basic and acidic residues" evidence="9">
    <location>
        <begin position="1081"/>
        <end position="1098"/>
    </location>
</feature>
<dbReference type="FunFam" id="3.30.40.10:FF:000030">
    <property type="entry name" value="Protein Jade-1 isoform 1"/>
    <property type="match status" value="1"/>
</dbReference>
<feature type="compositionally biased region" description="Basic and acidic residues" evidence="9">
    <location>
        <begin position="1202"/>
        <end position="1230"/>
    </location>
</feature>
<evidence type="ECO:0000256" key="8">
    <source>
        <dbReference type="PROSITE-ProRule" id="PRU00146"/>
    </source>
</evidence>
<sequence length="2699" mass="301140">MSYRGKRPNRSEDGAVPAKRRKRPTAEEEEAASLAAAAAWQPRPFNDLKGIYNRTVTEVPAELFRKDLISAMKLPDSEPLASDEYWVIVDQWKQEWERGVQVPVNPDSLPEPSVTVTQCASTTKQHHEFRMPKNKYIRITKDENFKVDEHVLSNAPAKAEAACCYDLDECDVAWLKILNNERAAAGLNRITEEQLERVIERLETCCWEKIQSILRNEEGLGIEYDENVICDVCRSPDSEDGNEMVFCDSCNICVHQACYGITSIPEGQWLCGTCATGSRPDCVLCPTKGGAMKATRSGQKWAHVSCALWIPEVSIGCVEKMEPITKISSIPASRWALICVLCRERVGACIQCSVKTCKTAYHVTCAFKHGLEMRAIIEDENADDGVKLRSYCEKHSKTTKKEKCLAATAGTSDDDESKRKKRKDMTSEEKNQARAARLHEIEAEFDKHVTIKDVVMQVDVDVEALQYIYNYWKLKRKAEFNKPLLPPKSDDVDMLSHKQEQADIEKMKMFVQLRQDLERVRNLCYMVSRREKLSRTFFRMREQTFHKQAAVLSAAGSSLSSSIEQAVVEANHGPSIYDRLYSYDGAEDHTKDFDLILARISGRKSPYDSSDEKKRPEFNGVLKSTKDNPYKKLYFNGSSKRRSVSLYGSSSGASSADERPKESKIELARTSSEDEKPSPTPTPKRKARVARKRSENSNKVRSKTLSVTHSLRQDSSSEDDEDNHPPKKEWNRSRLHQMERELGLSGTDSDEIITPVRSSTTKFGESQKAKAISSIYSDSNSSGASSDVSMKDDRLCGATNEALQNKLRTKAAMKEFSQKVAKNSTKDNVPTDGKKKANVGRVKKKELSPSALDRKKDYVPSSMIVPQRQAAKKASENLKATTGNSRVKEQTTSTEQGSKTPTTPVTVEPDRLKSKVKPTKTVVKEIKGAIKRDEKISQSDSEKELEKDDVQDALLAYVPQRQAAKKAAEHIKSGLGTKQLPAITEQLDTDKTKKDTKEQDLTKNRKESENKTKKEQESVKEPIVKPAKILIESKTKSSSSSSSSSSTSSSDSSTSSSSDSDEPSPKIPPPSDNVVSSTSKEQSKRATAKDWPFLDKGPHSAASSSSSSSSESSRSSSPINQSSSSSIVKIPEPKPITRPTSKPSRRPSDKGASSPVEREKPSNTHNANAGGKVPRGRSITSNSRDRTRDVHGRSRNISNNESLEREQRVEIRERKPACDQKEHHEKKEGPRSGNLLSPIRKEDKKLVDEHKDRKSEYDKTESNLLNLEREILERKAGREAAISNKTRSTLDRLLDKKMDKQASIAGDKQKSKLTEKIKSPEKCKSPEKAKSPEKVKSPEKTKSPEKQIKLEREKQSRSVTERRKESLEKQHPTSKKSPIKNKSIDEIFSDKINTDKSKPEPKKSKVPTKSSKSFEEDVPKTKRVDDNQKENIHTRQISNQINENKKSVEEPIHKMVDDKRTSRIPYTNSQNKLMLSPQCLNKDSDLLNFDILDDDGFGISKDEEISRAPLSFSFGNVSLFKEDTKEESARETLNLVEKLRLELSKKSTGCDIEDSISIASSTRQESDRMETDQLISSETQEPQEIIDTIRKGEELLPQPPHVNLEMRVEVSQAPVEAFEQRKCDESTFQYSCAVNVPLESDKNLPKITRGHLDQTCHTHLESAISTQSERWIPQAEAYPPQSNNYIDQSNMSVDVSQRYLEQYSTTETTHHQSLAPQLELRVQEEQHKGQSPIVPDRRVSQTPFLEQSSMDCMPSPSPYGDIHPQAKWADSQIMPARRSSSSSITSTSSSCSRRNDNMEEEIIKRPEIMPMNHPPLDIHFGVLPNMSFPPAPLDPSYPPPFSETSQFVSPVSLFPPPPNMNTQIPFPSPGAAMFPPTFGAPFSAPHSVIPSLSKPLEENMRFSSACTATFTSSQRNMELIAAMVNAPPPNPKESLADEEEEGIPVLTEPPSTDATFPPTTVDESTSPALSSSTPSANHIEPSPNPSVKSNSSAGKRSPSKPTRFSARVTSQQQNKSPTKSPGKSPRQENTKPANSGRGRGDKRSNNKAIRGASRGRGRGRGRGRTIQTQHNDFALGSNNTIHNKLVGTVYDLDFDEDISNENMADLRAMRERRKSADVHDRKSDLSSMSRDSSQSPKFTSPLHSSQKGRSFAADLRDLRPPTPIKDVPQKSSSPVHTNEVTQSFSDIVQPVLPGPVDMRTYNSNFESNTFNETNLLNAFASGTAESQPHEDIDEDFEKEFQSALTASKKPEEPVVPETANIKVSLSDSRNQLKVKIKGPIANYTSVSSLPPSTADPISVSNISSIPTINNVISNAAVAVNSGTSNLRRMRKKELLRQYWTQNMNMDDPTGISGITSAPVAPHINRTTITIPKAVASMTSIPTRDDYRDYRTGADDILDTKIRKENKTRQPLSRELRQLDLSLDDDTIHERRRSVGSTGSSVSLSTSMDSGLSNKRRGRPINKTPQPTPKLKIKISRNSIVGASRLDEKKDRIRPPKKRLATITQPSVEDLKRESMKFRKRVMADFGEERKKKKDKHKKRKEKQEVQIIPNDGNNSTKLIIRFGRKPDGENESKRTCANNDKDKDISSVKNVENLSVNPDLLVNPTLLDESEKESGGVSALRQVRPVKVTPIKLKLSRCQEGSGYVMKTENPPDPEPPDKGSETRKAPSPPADPPPPTLNVIENVHTPTPLILNKDCEVR</sequence>
<keyword evidence="1" id="KW-0479">Metal-binding</keyword>
<feature type="compositionally biased region" description="Basic and acidic residues" evidence="9">
    <location>
        <begin position="1239"/>
        <end position="1278"/>
    </location>
</feature>
<evidence type="ECO:0000256" key="4">
    <source>
        <dbReference type="ARBA" id="ARBA00022833"/>
    </source>
</evidence>
<dbReference type="OrthoDB" id="20839at2759"/>
<dbReference type="Pfam" id="PF13832">
    <property type="entry name" value="zf-HC5HC2H_2"/>
    <property type="match status" value="1"/>
</dbReference>
<comment type="function">
    <text evidence="6">May function as a negative regulator of the EGFR/Ras/MAPK signaling pathway during eye development.</text>
</comment>
<feature type="region of interest" description="Disordered" evidence="9">
    <location>
        <begin position="1773"/>
        <end position="1797"/>
    </location>
</feature>
<feature type="compositionally biased region" description="Basic residues" evidence="9">
    <location>
        <begin position="2530"/>
        <end position="2540"/>
    </location>
</feature>
<feature type="compositionally biased region" description="Low complexity" evidence="9">
    <location>
        <begin position="773"/>
        <end position="788"/>
    </location>
</feature>
<comment type="similarity">
    <text evidence="5">Belongs to the JADE family.</text>
</comment>
<evidence type="ECO:0000256" key="2">
    <source>
        <dbReference type="ARBA" id="ARBA00022737"/>
    </source>
</evidence>
<dbReference type="PROSITE" id="PS51805">
    <property type="entry name" value="EPHD"/>
    <property type="match status" value="1"/>
</dbReference>
<evidence type="ECO:0000313" key="13">
    <source>
        <dbReference type="RefSeq" id="XP_018327190.1"/>
    </source>
</evidence>
<keyword evidence="4" id="KW-0862">Zinc</keyword>
<feature type="compositionally biased region" description="Polar residues" evidence="9">
    <location>
        <begin position="2136"/>
        <end position="2148"/>
    </location>
</feature>
<feature type="domain" description="PHD-type" evidence="11">
    <location>
        <begin position="279"/>
        <end position="396"/>
    </location>
</feature>
<dbReference type="InterPro" id="IPR001965">
    <property type="entry name" value="Znf_PHD"/>
</dbReference>
<organism evidence="12 13">
    <name type="scientific">Agrilus planipennis</name>
    <name type="common">Emerald ash borer</name>
    <name type="synonym">Agrilus marcopoli</name>
    <dbReference type="NCBI Taxonomy" id="224129"/>
    <lineage>
        <taxon>Eukaryota</taxon>
        <taxon>Metazoa</taxon>
        <taxon>Ecdysozoa</taxon>
        <taxon>Arthropoda</taxon>
        <taxon>Hexapoda</taxon>
        <taxon>Insecta</taxon>
        <taxon>Pterygota</taxon>
        <taxon>Neoptera</taxon>
        <taxon>Endopterygota</taxon>
        <taxon>Coleoptera</taxon>
        <taxon>Polyphaga</taxon>
        <taxon>Elateriformia</taxon>
        <taxon>Buprestoidea</taxon>
        <taxon>Buprestidae</taxon>
        <taxon>Agrilinae</taxon>
        <taxon>Agrilus</taxon>
    </lineage>
</organism>
<evidence type="ECO:0000256" key="9">
    <source>
        <dbReference type="SAM" id="MobiDB-lite"/>
    </source>
</evidence>
<feature type="compositionally biased region" description="Polar residues" evidence="9">
    <location>
        <begin position="878"/>
        <end position="905"/>
    </location>
</feature>
<evidence type="ECO:0000259" key="10">
    <source>
        <dbReference type="PROSITE" id="PS50016"/>
    </source>
</evidence>
<feature type="compositionally biased region" description="Pro residues" evidence="9">
    <location>
        <begin position="2667"/>
        <end position="2677"/>
    </location>
</feature>
<evidence type="ECO:0000256" key="6">
    <source>
        <dbReference type="ARBA" id="ARBA00055261"/>
    </source>
</evidence>
<feature type="compositionally biased region" description="Low complexity" evidence="9">
    <location>
        <begin position="644"/>
        <end position="655"/>
    </location>
</feature>
<dbReference type="PROSITE" id="PS01359">
    <property type="entry name" value="ZF_PHD_1"/>
    <property type="match status" value="1"/>
</dbReference>
<dbReference type="InterPro" id="IPR019542">
    <property type="entry name" value="Enhancer_polycomb-like_N"/>
</dbReference>
<evidence type="ECO:0000256" key="5">
    <source>
        <dbReference type="ARBA" id="ARBA00038371"/>
    </source>
</evidence>
<dbReference type="CDD" id="cd15707">
    <property type="entry name" value="ePHD_RNO"/>
    <property type="match status" value="1"/>
</dbReference>
<feature type="compositionally biased region" description="Basic and acidic residues" evidence="9">
    <location>
        <begin position="2564"/>
        <end position="2584"/>
    </location>
</feature>
<feature type="compositionally biased region" description="Low complexity" evidence="9">
    <location>
        <begin position="2125"/>
        <end position="2135"/>
    </location>
</feature>
<dbReference type="FunCoup" id="A0A1W4X4C9">
    <property type="interactions" value="465"/>
</dbReference>
<feature type="compositionally biased region" description="Low complexity" evidence="9">
    <location>
        <begin position="1100"/>
        <end position="1126"/>
    </location>
</feature>
<protein>
    <recommendedName>
        <fullName evidence="7">PHD finger protein rhinoceros</fullName>
    </recommendedName>
</protein>
<feature type="compositionally biased region" description="Low complexity" evidence="9">
    <location>
        <begin position="2434"/>
        <end position="2452"/>
    </location>
</feature>
<feature type="compositionally biased region" description="Basic and acidic residues" evidence="9">
    <location>
        <begin position="1412"/>
        <end position="1431"/>
    </location>
</feature>
<dbReference type="GO" id="GO:0006357">
    <property type="term" value="P:regulation of transcription by RNA polymerase II"/>
    <property type="evidence" value="ECO:0007669"/>
    <property type="project" value="TreeGrafter"/>
</dbReference>
<dbReference type="InterPro" id="IPR019786">
    <property type="entry name" value="Zinc_finger_PHD-type_CS"/>
</dbReference>
<feature type="compositionally biased region" description="Basic and acidic residues" evidence="9">
    <location>
        <begin position="424"/>
        <end position="433"/>
    </location>
</feature>
<dbReference type="GO" id="GO:0008270">
    <property type="term" value="F:zinc ion binding"/>
    <property type="evidence" value="ECO:0007669"/>
    <property type="project" value="UniProtKB-KW"/>
</dbReference>
<feature type="compositionally biased region" description="Low complexity" evidence="9">
    <location>
        <begin position="1777"/>
        <end position="1792"/>
    </location>
</feature>
<feature type="compositionally biased region" description="Low complexity" evidence="9">
    <location>
        <begin position="1036"/>
        <end position="1058"/>
    </location>
</feature>
<dbReference type="Pfam" id="PF10513">
    <property type="entry name" value="EPL1"/>
    <property type="match status" value="1"/>
</dbReference>
<feature type="region of interest" description="Disordered" evidence="9">
    <location>
        <begin position="1"/>
        <end position="30"/>
    </location>
</feature>
<feature type="region of interest" description="Disordered" evidence="9">
    <location>
        <begin position="814"/>
        <end position="919"/>
    </location>
</feature>
<feature type="compositionally biased region" description="Basic and acidic residues" evidence="9">
    <location>
        <begin position="2114"/>
        <end position="2124"/>
    </location>
</feature>
<feature type="region of interest" description="Disordered" evidence="9">
    <location>
        <begin position="604"/>
        <end position="624"/>
    </location>
</feature>
<evidence type="ECO:0000256" key="1">
    <source>
        <dbReference type="ARBA" id="ARBA00022723"/>
    </source>
</evidence>
<dbReference type="FunFam" id="3.30.40.10:FF:000004">
    <property type="entry name" value="Jade family PHD finger 2"/>
    <property type="match status" value="1"/>
</dbReference>
<feature type="compositionally biased region" description="Polar residues" evidence="9">
    <location>
        <begin position="699"/>
        <end position="714"/>
    </location>
</feature>
<feature type="compositionally biased region" description="Basic and acidic residues" evidence="9">
    <location>
        <begin position="723"/>
        <end position="742"/>
    </location>
</feature>
<dbReference type="Pfam" id="PF13831">
    <property type="entry name" value="PHD_2"/>
    <property type="match status" value="1"/>
</dbReference>
<evidence type="ECO:0000256" key="3">
    <source>
        <dbReference type="ARBA" id="ARBA00022771"/>
    </source>
</evidence>
<feature type="compositionally biased region" description="Basic and acidic residues" evidence="9">
    <location>
        <begin position="1382"/>
        <end position="1403"/>
    </location>
</feature>
<dbReference type="InterPro" id="IPR013083">
    <property type="entry name" value="Znf_RING/FYVE/PHD"/>
</dbReference>
<dbReference type="STRING" id="224129.A0A1W4X4C9"/>
<dbReference type="PANTHER" id="PTHR13793:SF160">
    <property type="entry name" value="PHD FINGER PROTEIN RHINOCEROS"/>
    <property type="match status" value="1"/>
</dbReference>
<feature type="region of interest" description="Disordered" evidence="9">
    <location>
        <begin position="961"/>
        <end position="1431"/>
    </location>
</feature>
<feature type="compositionally biased region" description="Basic and acidic residues" evidence="9">
    <location>
        <begin position="1307"/>
        <end position="1371"/>
    </location>
</feature>
<keyword evidence="12" id="KW-1185">Reference proteome</keyword>
<feature type="compositionally biased region" description="Basic and acidic residues" evidence="9">
    <location>
        <begin position="1288"/>
        <end position="1300"/>
    </location>
</feature>
<dbReference type="Gene3D" id="3.30.40.10">
    <property type="entry name" value="Zinc/RING finger domain, C3HC4 (zinc finger)"/>
    <property type="match status" value="2"/>
</dbReference>
<feature type="region of interest" description="Disordered" evidence="9">
    <location>
        <begin position="407"/>
        <end position="433"/>
    </location>
</feature>
<feature type="compositionally biased region" description="Polar residues" evidence="9">
    <location>
        <begin position="1949"/>
        <end position="1963"/>
    </location>
</feature>
<evidence type="ECO:0000256" key="7">
    <source>
        <dbReference type="ARBA" id="ARBA00068706"/>
    </source>
</evidence>
<feature type="region of interest" description="Disordered" evidence="9">
    <location>
        <begin position="2524"/>
        <end position="2584"/>
    </location>
</feature>
<dbReference type="InterPro" id="IPR050701">
    <property type="entry name" value="Histone_Mod_Regulator"/>
</dbReference>
<dbReference type="InParanoid" id="A0A1W4X4C9"/>